<dbReference type="GO" id="GO:0038024">
    <property type="term" value="F:cargo receptor activity"/>
    <property type="evidence" value="ECO:0007669"/>
    <property type="project" value="TreeGrafter"/>
</dbReference>
<dbReference type="GO" id="GO:0035615">
    <property type="term" value="F:clathrin adaptor activity"/>
    <property type="evidence" value="ECO:0007669"/>
    <property type="project" value="TreeGrafter"/>
</dbReference>
<name>A0A1A6GLC7_NEOLE</name>
<dbReference type="GO" id="GO:0045807">
    <property type="term" value="P:positive regulation of endocytosis"/>
    <property type="evidence" value="ECO:0007669"/>
    <property type="project" value="TreeGrafter"/>
</dbReference>
<dbReference type="GO" id="GO:0090090">
    <property type="term" value="P:negative regulation of canonical Wnt signaling pathway"/>
    <property type="evidence" value="ECO:0007669"/>
    <property type="project" value="TreeGrafter"/>
</dbReference>
<keyword evidence="2" id="KW-1185">Reference proteome</keyword>
<dbReference type="GO" id="GO:0010718">
    <property type="term" value="P:positive regulation of epithelial to mesenchymal transition"/>
    <property type="evidence" value="ECO:0007669"/>
    <property type="project" value="TreeGrafter"/>
</dbReference>
<dbReference type="STRING" id="56216.A0A1A6GLC7"/>
<dbReference type="EMBL" id="LZPO01087153">
    <property type="protein sequence ID" value="OBS67088.1"/>
    <property type="molecule type" value="Genomic_DNA"/>
</dbReference>
<dbReference type="AlphaFoldDB" id="A0A1A6GLC7"/>
<proteinExistence type="predicted"/>
<dbReference type="PANTHER" id="PTHR47695">
    <property type="entry name" value="PID DOMAIN-CONTAINING PROTEIN"/>
    <property type="match status" value="1"/>
</dbReference>
<accession>A0A1A6GLC7</accession>
<sequence length="130" mass="13899">AKLLGIDYVPDAKVVKISLDSMMKPKRIVTSGQSHGQHKQNISVIIPLYGIKCTDQLQFPGPIILISSKQERPWTSVIFSLPTFMVPGSTRSGHPSGLGHLIVFGTSLAIQFLSKPLSFAASTSPAATAV</sequence>
<protein>
    <submittedName>
        <fullName evidence="1">Uncharacterized protein</fullName>
    </submittedName>
</protein>
<dbReference type="GO" id="GO:0005737">
    <property type="term" value="C:cytoplasm"/>
    <property type="evidence" value="ECO:0007669"/>
    <property type="project" value="TreeGrafter"/>
</dbReference>
<reference evidence="1 2" key="1">
    <citation type="submission" date="2016-06" db="EMBL/GenBank/DDBJ databases">
        <title>The Draft Genome Sequence and Annotation of the Desert Woodrat Neotoma lepida.</title>
        <authorList>
            <person name="Campbell M."/>
            <person name="Oakeson K.F."/>
            <person name="Yandell M."/>
            <person name="Halpert J.R."/>
            <person name="Dearing D."/>
        </authorList>
    </citation>
    <scope>NUCLEOTIDE SEQUENCE [LARGE SCALE GENOMIC DNA]</scope>
    <source>
        <strain evidence="1">417</strain>
        <tissue evidence="1">Liver</tissue>
    </source>
</reference>
<dbReference type="GO" id="GO:0006898">
    <property type="term" value="P:receptor-mediated endocytosis"/>
    <property type="evidence" value="ECO:0007669"/>
    <property type="project" value="TreeGrafter"/>
</dbReference>
<gene>
    <name evidence="1" type="ORF">A6R68_04371</name>
</gene>
<organism evidence="1 2">
    <name type="scientific">Neotoma lepida</name>
    <name type="common">Desert woodrat</name>
    <dbReference type="NCBI Taxonomy" id="56216"/>
    <lineage>
        <taxon>Eukaryota</taxon>
        <taxon>Metazoa</taxon>
        <taxon>Chordata</taxon>
        <taxon>Craniata</taxon>
        <taxon>Vertebrata</taxon>
        <taxon>Euteleostomi</taxon>
        <taxon>Mammalia</taxon>
        <taxon>Eutheria</taxon>
        <taxon>Euarchontoglires</taxon>
        <taxon>Glires</taxon>
        <taxon>Rodentia</taxon>
        <taxon>Myomorpha</taxon>
        <taxon>Muroidea</taxon>
        <taxon>Cricetidae</taxon>
        <taxon>Neotominae</taxon>
        <taxon>Neotoma</taxon>
    </lineage>
</organism>
<dbReference type="GO" id="GO:0005905">
    <property type="term" value="C:clathrin-coated pit"/>
    <property type="evidence" value="ECO:0007669"/>
    <property type="project" value="TreeGrafter"/>
</dbReference>
<dbReference type="PANTHER" id="PTHR47695:SF5">
    <property type="entry name" value="DISABLED HOMOLOG 2"/>
    <property type="match status" value="1"/>
</dbReference>
<comment type="caution">
    <text evidence="1">The sequence shown here is derived from an EMBL/GenBank/DDBJ whole genome shotgun (WGS) entry which is preliminary data.</text>
</comment>
<evidence type="ECO:0000313" key="2">
    <source>
        <dbReference type="Proteomes" id="UP000092124"/>
    </source>
</evidence>
<dbReference type="Proteomes" id="UP000092124">
    <property type="component" value="Unassembled WGS sequence"/>
</dbReference>
<feature type="non-terminal residue" evidence="1">
    <location>
        <position position="1"/>
    </location>
</feature>
<evidence type="ECO:0000313" key="1">
    <source>
        <dbReference type="EMBL" id="OBS67088.1"/>
    </source>
</evidence>